<proteinExistence type="predicted"/>
<reference evidence="1" key="2">
    <citation type="journal article" date="2022" name="New Phytol.">
        <title>Evolutionary transition to the ectomycorrhizal habit in the genomes of a hyperdiverse lineage of mushroom-forming fungi.</title>
        <authorList>
            <person name="Looney B."/>
            <person name="Miyauchi S."/>
            <person name="Morin E."/>
            <person name="Drula E."/>
            <person name="Courty P.E."/>
            <person name="Kohler A."/>
            <person name="Kuo A."/>
            <person name="LaButti K."/>
            <person name="Pangilinan J."/>
            <person name="Lipzen A."/>
            <person name="Riley R."/>
            <person name="Andreopoulos W."/>
            <person name="He G."/>
            <person name="Johnson J."/>
            <person name="Nolan M."/>
            <person name="Tritt A."/>
            <person name="Barry K.W."/>
            <person name="Grigoriev I.V."/>
            <person name="Nagy L.G."/>
            <person name="Hibbett D."/>
            <person name="Henrissat B."/>
            <person name="Matheny P.B."/>
            <person name="Labbe J."/>
            <person name="Martin F.M."/>
        </authorList>
    </citation>
    <scope>NUCLEOTIDE SEQUENCE</scope>
    <source>
        <strain evidence="1">HHB10654</strain>
    </source>
</reference>
<sequence length="1282" mass="137853">MATKTQSAPGSFSRLRLGLGFAHKPRPKPLEEPEEDDWYTPYNGPYEIPSEVAPRQDRDSWGQLLTAVVTNELVGGDGEGSEGGMSSKAERFRSRTLSDVNTVRVNPTSARSPRMPVRPMHIGTSHSPMLVAGGVGESPMPIQRFQDPPPPPSHRLSLASFLTFGSVSKRLSSAPPSRSSRPTSPAAPVRRGSGKRRQTEAGTDGLQSNAVAQDELFDSYYSTLVSTPKIEPSRLRVDNLEPLPPRNATSPSPYSSPTSPHPYAYPFPSSQAATSPRRAPPVAPSSYKGKGVDRSQAYPSPPPNPQAKSSVRSSLLKAISTPNLRALARNNGASPGPAPRSAKQRWLSPETWCDALLFPRPRFTVRIEGDAPARSLSARVLSPASAWPGEARSGPVVKERPSIDATASLSRGLAKAKSAINLSAVAGPSSGPPVAEPMLLRPTHGRERPQSFAQDDLALPSPVPSLAKVLEANATLDRERQAWKSQASRSFQNKRTRSFGRGRSKSVGHRVRLKEPGSIDFLAARTLLGSQAVAPTVHMAGPFAAIDSSAHTKSLFGTLSSHSHTKSHAHSNSLGQSTSDGHVRGHSRTNSGVKSALRTAAGFCINDDQISPKDEPKAFSVPLHQQGTKIVHLQDQMYQEKYATDQPRVISPASAALAQVRRDHLTGPSPSPSGITTSGEGAQVGIAISSPPPPPSDDHSDLDQEPLSLPDHPYAQRGFSAPYQPHHRHQHSDSTQYRGSDYAGPHPSTPAIAVPPETLVNDVSARHRLPPHAVLHPYATVYSPLAHEGMKALPDSPPYMAVPLEVSSPVRRHGGMLPPTQMKVGDAQPTHAYAAGDRYSGGPLGLGDAMSLMLRRRGSADSGLGDSEDHTGNHEAQADPVNPHSLVTPRREQRPNFLHSTTQHSSQTNHTVASSPPDTLNPPFFRASTTGQHAAGGSPSEPSSTSSVQQSPRPFSSLEDLDRYRDLFYKPDSRTPSSEHQRRLAPQEPVGNIPMDVASRSSHAGSGLMNLTRQLSEELEALQDERGMSQDYGDSSQMWGRRYGGLRGPRSQDSRTDPNVILSTSSLLDSPEDATTLPLRLHRGPASPQTVDPPAINVPEDIESSRASSIMERSELEDVDHDQLLRLGTVEAVSTPAAMSTDQRFSGHLSLIGEVGSRRSSEEGGLPTEDSTITVRPRVISTTSLSAPRSAYTELTRSSYITNGTDTSRMSGLSEFPAPPQQFVVSADRASIFHSYFGDTQRSQTEDPPAAGVRPRPPMLLIDSSHRMTFGDQSDISEYSDA</sequence>
<protein>
    <submittedName>
        <fullName evidence="1">Uncharacterized protein</fullName>
    </submittedName>
</protein>
<keyword evidence="2" id="KW-1185">Reference proteome</keyword>
<reference evidence="1" key="1">
    <citation type="submission" date="2021-03" db="EMBL/GenBank/DDBJ databases">
        <authorList>
            <consortium name="DOE Joint Genome Institute"/>
            <person name="Ahrendt S."/>
            <person name="Looney B.P."/>
            <person name="Miyauchi S."/>
            <person name="Morin E."/>
            <person name="Drula E."/>
            <person name="Courty P.E."/>
            <person name="Chicoki N."/>
            <person name="Fauchery L."/>
            <person name="Kohler A."/>
            <person name="Kuo A."/>
            <person name="Labutti K."/>
            <person name="Pangilinan J."/>
            <person name="Lipzen A."/>
            <person name="Riley R."/>
            <person name="Andreopoulos W."/>
            <person name="He G."/>
            <person name="Johnson J."/>
            <person name="Barry K.W."/>
            <person name="Grigoriev I.V."/>
            <person name="Nagy L."/>
            <person name="Hibbett D."/>
            <person name="Henrissat B."/>
            <person name="Matheny P.B."/>
            <person name="Labbe J."/>
            <person name="Martin F."/>
        </authorList>
    </citation>
    <scope>NUCLEOTIDE SEQUENCE</scope>
    <source>
        <strain evidence="1">HHB10654</strain>
    </source>
</reference>
<dbReference type="EMBL" id="MU277201">
    <property type="protein sequence ID" value="KAI0063839.1"/>
    <property type="molecule type" value="Genomic_DNA"/>
</dbReference>
<name>A0ACB8T564_9AGAM</name>
<dbReference type="Proteomes" id="UP000814140">
    <property type="component" value="Unassembled WGS sequence"/>
</dbReference>
<comment type="caution">
    <text evidence="1">The sequence shown here is derived from an EMBL/GenBank/DDBJ whole genome shotgun (WGS) entry which is preliminary data.</text>
</comment>
<evidence type="ECO:0000313" key="2">
    <source>
        <dbReference type="Proteomes" id="UP000814140"/>
    </source>
</evidence>
<organism evidence="1 2">
    <name type="scientific">Artomyces pyxidatus</name>
    <dbReference type="NCBI Taxonomy" id="48021"/>
    <lineage>
        <taxon>Eukaryota</taxon>
        <taxon>Fungi</taxon>
        <taxon>Dikarya</taxon>
        <taxon>Basidiomycota</taxon>
        <taxon>Agaricomycotina</taxon>
        <taxon>Agaricomycetes</taxon>
        <taxon>Russulales</taxon>
        <taxon>Auriscalpiaceae</taxon>
        <taxon>Artomyces</taxon>
    </lineage>
</organism>
<evidence type="ECO:0000313" key="1">
    <source>
        <dbReference type="EMBL" id="KAI0063839.1"/>
    </source>
</evidence>
<gene>
    <name evidence="1" type="ORF">BV25DRAFT_1899064</name>
</gene>
<accession>A0ACB8T564</accession>